<dbReference type="EMBL" id="CP069362">
    <property type="protein sequence ID" value="WGS65244.1"/>
    <property type="molecule type" value="Genomic_DNA"/>
</dbReference>
<keyword evidence="4" id="KW-1185">Reference proteome</keyword>
<accession>A0ABY8PRK7</accession>
<feature type="transmembrane region" description="Helical" evidence="2">
    <location>
        <begin position="16"/>
        <end position="38"/>
    </location>
</feature>
<dbReference type="Proteomes" id="UP001232493">
    <property type="component" value="Chromosome"/>
</dbReference>
<sequence length="222" mass="25533">MAKDKKEKKPGRLKRLISLFFWSIFITLIIIALVYVNFEFKRIKTLNLSVEKDWKSFVAYILQKVPALKDKVKYEYLDVGNAYAIQEKLIEERLKELDLKSKQINSQLDELKKLSSQIENESKQLAAEKEKFNAEKEAFEKEKKVFEDYKYRINKLAEWFASSTPAQIAIALSRDEVSIDLIVNALLMLPSDTAAEIIQALAQINPTKAANVISKIGEVKSK</sequence>
<keyword evidence="2" id="KW-1133">Transmembrane helix</keyword>
<name>A0ABY8PRK7_9BACT</name>
<feature type="coiled-coil region" evidence="1">
    <location>
        <begin position="94"/>
        <end position="142"/>
    </location>
</feature>
<evidence type="ECO:0000256" key="2">
    <source>
        <dbReference type="SAM" id="Phobius"/>
    </source>
</evidence>
<keyword evidence="2" id="KW-0812">Transmembrane</keyword>
<organism evidence="3 4">
    <name type="scientific">Marinitoga aeolica</name>
    <dbReference type="NCBI Taxonomy" id="2809031"/>
    <lineage>
        <taxon>Bacteria</taxon>
        <taxon>Thermotogati</taxon>
        <taxon>Thermotogota</taxon>
        <taxon>Thermotogae</taxon>
        <taxon>Petrotogales</taxon>
        <taxon>Petrotogaceae</taxon>
        <taxon>Marinitoga</taxon>
    </lineage>
</organism>
<keyword evidence="2" id="KW-0472">Membrane</keyword>
<proteinExistence type="predicted"/>
<evidence type="ECO:0000313" key="4">
    <source>
        <dbReference type="Proteomes" id="UP001232493"/>
    </source>
</evidence>
<dbReference type="RefSeq" id="WP_280999563.1">
    <property type="nucleotide sequence ID" value="NZ_CP069362.1"/>
</dbReference>
<keyword evidence="1" id="KW-0175">Coiled coil</keyword>
<protein>
    <recommendedName>
        <fullName evidence="5">Magnesium transporter MgtE intracellular domain-containing protein</fullName>
    </recommendedName>
</protein>
<evidence type="ECO:0000313" key="3">
    <source>
        <dbReference type="EMBL" id="WGS65244.1"/>
    </source>
</evidence>
<evidence type="ECO:0000256" key="1">
    <source>
        <dbReference type="SAM" id="Coils"/>
    </source>
</evidence>
<reference evidence="3 4" key="1">
    <citation type="submission" date="2021-02" db="EMBL/GenBank/DDBJ databases">
        <title>Characterization of Marinitoga sp. nov. str. BP5-C20A.</title>
        <authorList>
            <person name="Erauso G."/>
            <person name="Postec A."/>
        </authorList>
    </citation>
    <scope>NUCLEOTIDE SEQUENCE [LARGE SCALE GENOMIC DNA]</scope>
    <source>
        <strain evidence="3 4">BP5-C20A</strain>
    </source>
</reference>
<evidence type="ECO:0008006" key="5">
    <source>
        <dbReference type="Google" id="ProtNLM"/>
    </source>
</evidence>
<gene>
    <name evidence="3" type="ORF">JRV97_01405</name>
</gene>